<evidence type="ECO:0000256" key="7">
    <source>
        <dbReference type="RuleBase" id="RU000461"/>
    </source>
</evidence>
<dbReference type="InterPro" id="IPR002401">
    <property type="entry name" value="Cyt_P450_E_grp-I"/>
</dbReference>
<keyword evidence="4 6" id="KW-0479">Metal-binding</keyword>
<comment type="similarity">
    <text evidence="2 7">Belongs to the cytochrome P450 family.</text>
</comment>
<proteinExistence type="inferred from homology"/>
<dbReference type="InterPro" id="IPR036396">
    <property type="entry name" value="Cyt_P450_sf"/>
</dbReference>
<evidence type="ECO:0000256" key="8">
    <source>
        <dbReference type="SAM" id="Phobius"/>
    </source>
</evidence>
<dbReference type="Gene3D" id="1.10.630.10">
    <property type="entry name" value="Cytochrome P450"/>
    <property type="match status" value="1"/>
</dbReference>
<dbReference type="PANTHER" id="PTHR24305:SF232">
    <property type="entry name" value="P450, PUTATIVE (EUROFUNG)-RELATED"/>
    <property type="match status" value="1"/>
</dbReference>
<dbReference type="InterPro" id="IPR017972">
    <property type="entry name" value="Cyt_P450_CS"/>
</dbReference>
<keyword evidence="7" id="KW-0560">Oxidoreductase</keyword>
<protein>
    <submittedName>
        <fullName evidence="9">Cytochrome P450</fullName>
    </submittedName>
</protein>
<dbReference type="EMBL" id="MU865928">
    <property type="protein sequence ID" value="KAK4451527.1"/>
    <property type="molecule type" value="Genomic_DNA"/>
</dbReference>
<reference evidence="9" key="1">
    <citation type="journal article" date="2023" name="Mol. Phylogenet. Evol.">
        <title>Genome-scale phylogeny and comparative genomics of the fungal order Sordariales.</title>
        <authorList>
            <person name="Hensen N."/>
            <person name="Bonometti L."/>
            <person name="Westerberg I."/>
            <person name="Brannstrom I.O."/>
            <person name="Guillou S."/>
            <person name="Cros-Aarteil S."/>
            <person name="Calhoun S."/>
            <person name="Haridas S."/>
            <person name="Kuo A."/>
            <person name="Mondo S."/>
            <person name="Pangilinan J."/>
            <person name="Riley R."/>
            <person name="LaButti K."/>
            <person name="Andreopoulos B."/>
            <person name="Lipzen A."/>
            <person name="Chen C."/>
            <person name="Yan M."/>
            <person name="Daum C."/>
            <person name="Ng V."/>
            <person name="Clum A."/>
            <person name="Steindorff A."/>
            <person name="Ohm R.A."/>
            <person name="Martin F."/>
            <person name="Silar P."/>
            <person name="Natvig D.O."/>
            <person name="Lalanne C."/>
            <person name="Gautier V."/>
            <person name="Ament-Velasquez S.L."/>
            <person name="Kruys A."/>
            <person name="Hutchinson M.I."/>
            <person name="Powell A.J."/>
            <person name="Barry K."/>
            <person name="Miller A.N."/>
            <person name="Grigoriev I.V."/>
            <person name="Debuchy R."/>
            <person name="Gladieux P."/>
            <person name="Hiltunen Thoren M."/>
            <person name="Johannesson H."/>
        </authorList>
    </citation>
    <scope>NUCLEOTIDE SEQUENCE</scope>
    <source>
        <strain evidence="9">PSN243</strain>
    </source>
</reference>
<evidence type="ECO:0000256" key="3">
    <source>
        <dbReference type="ARBA" id="ARBA00022617"/>
    </source>
</evidence>
<evidence type="ECO:0000256" key="2">
    <source>
        <dbReference type="ARBA" id="ARBA00010617"/>
    </source>
</evidence>
<keyword evidence="8" id="KW-0812">Transmembrane</keyword>
<dbReference type="PRINTS" id="PR00385">
    <property type="entry name" value="P450"/>
</dbReference>
<dbReference type="PRINTS" id="PR00463">
    <property type="entry name" value="EP450I"/>
</dbReference>
<evidence type="ECO:0000313" key="9">
    <source>
        <dbReference type="EMBL" id="KAK4451527.1"/>
    </source>
</evidence>
<organism evidence="9 10">
    <name type="scientific">Podospora aff. communis PSN243</name>
    <dbReference type="NCBI Taxonomy" id="3040156"/>
    <lineage>
        <taxon>Eukaryota</taxon>
        <taxon>Fungi</taxon>
        <taxon>Dikarya</taxon>
        <taxon>Ascomycota</taxon>
        <taxon>Pezizomycotina</taxon>
        <taxon>Sordariomycetes</taxon>
        <taxon>Sordariomycetidae</taxon>
        <taxon>Sordariales</taxon>
        <taxon>Podosporaceae</taxon>
        <taxon>Podospora</taxon>
    </lineage>
</organism>
<evidence type="ECO:0000313" key="10">
    <source>
        <dbReference type="Proteomes" id="UP001321760"/>
    </source>
</evidence>
<sequence>MALSWIGLSALACIALYFSAILHRRRQNLKHISGPSLAAVTDLWRARIQFFGPFVPSLQKLHQTYGPVVRIGPNTVSISDPSHIAIVANPRAGFAKADSYSPLRVFINGKSIGSIIDMQDEDRNRAIRRAVGAAFTTNNLLDYEPNMNATLSALLENIRTHHLHSSFNLYRLIQLFQLDFLFLLAFSSAPGHLEQNTDVLGMSHTLYKRIFHWYFWQPLPRLERFIYQNPLWSHLLTVPSPWARTGAQHLASRLASSSALSSATKSAKLDLLQKYILASTARPDLIPPSSLAGLVNSTISAGADTTSGGITTVLYLILRHHQVYSKLLQELESTGISVPLRHAQVEHLPYLDATIREALRLSAPLAVPLERTVPAAGCTLGKTVLPPGTVVGCAPWVVHQDKAVFGGDAHLFRPERYLDATTEEVQVMERANIAWGLGGRACLGRHIAELELKVVIPTLLLSFDLKLCDPKLDIPFGNMGTFEMELKPILVTAKERDQSDESRA</sequence>
<keyword evidence="5 6" id="KW-0408">Iron</keyword>
<evidence type="ECO:0000256" key="6">
    <source>
        <dbReference type="PIRSR" id="PIRSR602401-1"/>
    </source>
</evidence>
<evidence type="ECO:0000256" key="4">
    <source>
        <dbReference type="ARBA" id="ARBA00022723"/>
    </source>
</evidence>
<keyword evidence="10" id="KW-1185">Reference proteome</keyword>
<accession>A0AAV9GU40</accession>
<dbReference type="AlphaFoldDB" id="A0AAV9GU40"/>
<comment type="cofactor">
    <cofactor evidence="1 6">
        <name>heme</name>
        <dbReference type="ChEBI" id="CHEBI:30413"/>
    </cofactor>
</comment>
<keyword evidence="8" id="KW-0472">Membrane</keyword>
<feature type="transmembrane region" description="Helical" evidence="8">
    <location>
        <begin position="6"/>
        <end position="23"/>
    </location>
</feature>
<gene>
    <name evidence="9" type="ORF">QBC34DRAFT_401264</name>
</gene>
<feature type="binding site" description="axial binding residue" evidence="6">
    <location>
        <position position="442"/>
    </location>
    <ligand>
        <name>heme</name>
        <dbReference type="ChEBI" id="CHEBI:30413"/>
    </ligand>
    <ligandPart>
        <name>Fe</name>
        <dbReference type="ChEBI" id="CHEBI:18248"/>
    </ligandPart>
</feature>
<dbReference type="InterPro" id="IPR050121">
    <property type="entry name" value="Cytochrome_P450_monoxygenase"/>
</dbReference>
<dbReference type="SUPFAM" id="SSF48264">
    <property type="entry name" value="Cytochrome P450"/>
    <property type="match status" value="1"/>
</dbReference>
<keyword evidence="7" id="KW-0503">Monooxygenase</keyword>
<dbReference type="Pfam" id="PF00067">
    <property type="entry name" value="p450"/>
    <property type="match status" value="1"/>
</dbReference>
<dbReference type="GO" id="GO:0004497">
    <property type="term" value="F:monooxygenase activity"/>
    <property type="evidence" value="ECO:0007669"/>
    <property type="project" value="UniProtKB-KW"/>
</dbReference>
<dbReference type="GO" id="GO:0016705">
    <property type="term" value="F:oxidoreductase activity, acting on paired donors, with incorporation or reduction of molecular oxygen"/>
    <property type="evidence" value="ECO:0007669"/>
    <property type="project" value="InterPro"/>
</dbReference>
<dbReference type="Proteomes" id="UP001321760">
    <property type="component" value="Unassembled WGS sequence"/>
</dbReference>
<evidence type="ECO:0000256" key="1">
    <source>
        <dbReference type="ARBA" id="ARBA00001971"/>
    </source>
</evidence>
<dbReference type="InterPro" id="IPR001128">
    <property type="entry name" value="Cyt_P450"/>
</dbReference>
<evidence type="ECO:0000256" key="5">
    <source>
        <dbReference type="ARBA" id="ARBA00023004"/>
    </source>
</evidence>
<dbReference type="GO" id="GO:0020037">
    <property type="term" value="F:heme binding"/>
    <property type="evidence" value="ECO:0007669"/>
    <property type="project" value="InterPro"/>
</dbReference>
<dbReference type="PROSITE" id="PS00086">
    <property type="entry name" value="CYTOCHROME_P450"/>
    <property type="match status" value="1"/>
</dbReference>
<reference evidence="9" key="2">
    <citation type="submission" date="2023-05" db="EMBL/GenBank/DDBJ databases">
        <authorList>
            <consortium name="Lawrence Berkeley National Laboratory"/>
            <person name="Steindorff A."/>
            <person name="Hensen N."/>
            <person name="Bonometti L."/>
            <person name="Westerberg I."/>
            <person name="Brannstrom I.O."/>
            <person name="Guillou S."/>
            <person name="Cros-Aarteil S."/>
            <person name="Calhoun S."/>
            <person name="Haridas S."/>
            <person name="Kuo A."/>
            <person name="Mondo S."/>
            <person name="Pangilinan J."/>
            <person name="Riley R."/>
            <person name="Labutti K."/>
            <person name="Andreopoulos B."/>
            <person name="Lipzen A."/>
            <person name="Chen C."/>
            <person name="Yanf M."/>
            <person name="Daum C."/>
            <person name="Ng V."/>
            <person name="Clum A."/>
            <person name="Ohm R."/>
            <person name="Martin F."/>
            <person name="Silar P."/>
            <person name="Natvig D."/>
            <person name="Lalanne C."/>
            <person name="Gautier V."/>
            <person name="Ament-Velasquez S.L."/>
            <person name="Kruys A."/>
            <person name="Hutchinson M.I."/>
            <person name="Powell A.J."/>
            <person name="Barry K."/>
            <person name="Miller A.N."/>
            <person name="Grigoriev I.V."/>
            <person name="Debuchy R."/>
            <person name="Gladieux P."/>
            <person name="Thoren M.H."/>
            <person name="Johannesson H."/>
        </authorList>
    </citation>
    <scope>NUCLEOTIDE SEQUENCE</scope>
    <source>
        <strain evidence="9">PSN243</strain>
    </source>
</reference>
<dbReference type="GO" id="GO:0005506">
    <property type="term" value="F:iron ion binding"/>
    <property type="evidence" value="ECO:0007669"/>
    <property type="project" value="InterPro"/>
</dbReference>
<keyword evidence="8" id="KW-1133">Transmembrane helix</keyword>
<keyword evidence="3 6" id="KW-0349">Heme</keyword>
<name>A0AAV9GU40_9PEZI</name>
<comment type="caution">
    <text evidence="9">The sequence shown here is derived from an EMBL/GenBank/DDBJ whole genome shotgun (WGS) entry which is preliminary data.</text>
</comment>
<dbReference type="PANTHER" id="PTHR24305">
    <property type="entry name" value="CYTOCHROME P450"/>
    <property type="match status" value="1"/>
</dbReference>